<name>A0A9W8Z6U2_9PLEO</name>
<accession>A0A9W8Z6U2</accession>
<evidence type="ECO:0000256" key="2">
    <source>
        <dbReference type="ARBA" id="ARBA00022630"/>
    </source>
</evidence>
<dbReference type="OrthoDB" id="9974421at2759"/>
<dbReference type="Proteomes" id="UP001140510">
    <property type="component" value="Unassembled WGS sequence"/>
</dbReference>
<reference evidence="5" key="1">
    <citation type="submission" date="2022-10" db="EMBL/GenBank/DDBJ databases">
        <title>Tapping the CABI collections for fungal endophytes: first genome assemblies for Collariella, Neodidymelliopsis, Ascochyta clinopodiicola, Didymella pomorum, Didymosphaeria variabile, Neocosmospora piperis and Neocucurbitaria cava.</title>
        <authorList>
            <person name="Hill R."/>
        </authorList>
    </citation>
    <scope>NUCLEOTIDE SEQUENCE</scope>
    <source>
        <strain evidence="5">IMI 355091</strain>
    </source>
</reference>
<evidence type="ECO:0000313" key="5">
    <source>
        <dbReference type="EMBL" id="KAJ4399167.1"/>
    </source>
</evidence>
<dbReference type="InterPro" id="IPR052542">
    <property type="entry name" value="Cholesterol_Oxidase"/>
</dbReference>
<organism evidence="5 6">
    <name type="scientific">Didymella pomorum</name>
    <dbReference type="NCBI Taxonomy" id="749634"/>
    <lineage>
        <taxon>Eukaryota</taxon>
        <taxon>Fungi</taxon>
        <taxon>Dikarya</taxon>
        <taxon>Ascomycota</taxon>
        <taxon>Pezizomycotina</taxon>
        <taxon>Dothideomycetes</taxon>
        <taxon>Pleosporomycetidae</taxon>
        <taxon>Pleosporales</taxon>
        <taxon>Pleosporineae</taxon>
        <taxon>Didymellaceae</taxon>
        <taxon>Didymella</taxon>
    </lineage>
</organism>
<dbReference type="PANTHER" id="PTHR47470:SF1">
    <property type="entry name" value="FAD-DEPENDENT OXIDOREDUCTASE 2 FAD BINDING DOMAIN-CONTAINING PROTEIN"/>
    <property type="match status" value="1"/>
</dbReference>
<comment type="caution">
    <text evidence="5">The sequence shown here is derived from an EMBL/GenBank/DDBJ whole genome shotgun (WGS) entry which is preliminary data.</text>
</comment>
<dbReference type="AlphaFoldDB" id="A0A9W8Z6U2"/>
<proteinExistence type="predicted"/>
<dbReference type="PANTHER" id="PTHR47470">
    <property type="entry name" value="CHOLESTEROL OXIDASE"/>
    <property type="match status" value="1"/>
</dbReference>
<dbReference type="Gene3D" id="3.40.50.1820">
    <property type="entry name" value="alpha/beta hydrolase"/>
    <property type="match status" value="1"/>
</dbReference>
<protein>
    <submittedName>
        <fullName evidence="5">Uncharacterized protein</fullName>
    </submittedName>
</protein>
<keyword evidence="2" id="KW-0285">Flavoprotein</keyword>
<keyword evidence="6" id="KW-1185">Reference proteome</keyword>
<dbReference type="GO" id="GO:0016491">
    <property type="term" value="F:oxidoreductase activity"/>
    <property type="evidence" value="ECO:0007669"/>
    <property type="project" value="UniProtKB-KW"/>
</dbReference>
<keyword evidence="4" id="KW-0560">Oxidoreductase</keyword>
<evidence type="ECO:0000256" key="4">
    <source>
        <dbReference type="ARBA" id="ARBA00023002"/>
    </source>
</evidence>
<evidence type="ECO:0000313" key="6">
    <source>
        <dbReference type="Proteomes" id="UP001140510"/>
    </source>
</evidence>
<evidence type="ECO:0000256" key="1">
    <source>
        <dbReference type="ARBA" id="ARBA00001974"/>
    </source>
</evidence>
<keyword evidence="3" id="KW-0274">FAD</keyword>
<sequence>MLSSSAQAVMTVSLYRTGQGSYRGYATGAVSFSALSKETLLITQGHVDLFVADESVSDAVHLIYNLELLDIDGKKYILRGFKIIDSRITLSPLRTWAATMSLYTTIFRKDSLQVAKGILRLSPGDFVSELLSLRCNPDFGLLQQIWVKAGFMSFFALNLMSYFLSPLRSLHYSASTQDYYRDWEKTRPDETRIRSADGVVFSMKMWEPSSLVPARETPIVLIPGASVDHQTFSLPTIPVNNIDYFTGLGYRCYLPVLRFGIGAEARNGWSVFDARLDVRAALEYVRAREDNKKAYAIVHCLGSIATATALLQGDIEADWLRGMTCSQVFTDLIYSTDNHFKARHPSLIRLHKAIAGDWFSCRSSTSAPWTQYALDQVLRFYPIGSRKEIYNSASCHRCDLPFGRCWNHANLNRATHARLDQYFDGIHMNFLTHLSRMGAKSPHHIRSDLLDFVDLVTPDNLQRLEGLKICFLSGGDNAVWEPNATKKSFDMFRQMFPDGKYDRIVVQGYGHLDCWMGKDSSRDVYPRIYHHIRSCEQMQEAHRGNAISILV</sequence>
<dbReference type="EMBL" id="JAPEVA010000112">
    <property type="protein sequence ID" value="KAJ4399167.1"/>
    <property type="molecule type" value="Genomic_DNA"/>
</dbReference>
<dbReference type="InterPro" id="IPR029058">
    <property type="entry name" value="AB_hydrolase_fold"/>
</dbReference>
<gene>
    <name evidence="5" type="ORF">N0V91_009624</name>
</gene>
<dbReference type="SUPFAM" id="SSF53474">
    <property type="entry name" value="alpha/beta-Hydrolases"/>
    <property type="match status" value="1"/>
</dbReference>
<comment type="cofactor">
    <cofactor evidence="1">
        <name>FAD</name>
        <dbReference type="ChEBI" id="CHEBI:57692"/>
    </cofactor>
</comment>
<evidence type="ECO:0000256" key="3">
    <source>
        <dbReference type="ARBA" id="ARBA00022827"/>
    </source>
</evidence>